<reference evidence="1 2" key="1">
    <citation type="journal article" date="2015" name="Genome Biol.">
        <title>Comparative genomics of Steinernema reveals deeply conserved gene regulatory networks.</title>
        <authorList>
            <person name="Dillman A.R."/>
            <person name="Macchietto M."/>
            <person name="Porter C.F."/>
            <person name="Rogers A."/>
            <person name="Williams B."/>
            <person name="Antoshechkin I."/>
            <person name="Lee M.M."/>
            <person name="Goodwin Z."/>
            <person name="Lu X."/>
            <person name="Lewis E.E."/>
            <person name="Goodrich-Blair H."/>
            <person name="Stock S.P."/>
            <person name="Adams B.J."/>
            <person name="Sternberg P.W."/>
            <person name="Mortazavi A."/>
        </authorList>
    </citation>
    <scope>NUCLEOTIDE SEQUENCE [LARGE SCALE GENOMIC DNA]</scope>
    <source>
        <strain evidence="1 2">ALL</strain>
    </source>
</reference>
<sequence length="166" mass="19741">MLKSAVPVNVSLFEDARTPPDFSSLFSFAPVIKKLVNCLQRIEDFVCHQNDPFLEEIVIRSIDMGSLRTLELLSFKLSEKLVAKIAEWLRGREFQYLWISTNEEDMVCFDRLVNVICKIAKEYEQKHTKTKLELHENVLNRYPEFRKFKFTEYFRVLDAWDIIVER</sequence>
<dbReference type="AlphaFoldDB" id="A0A4U5PHL1"/>
<dbReference type="EMBL" id="AZBU02000002">
    <property type="protein sequence ID" value="TKR95926.1"/>
    <property type="molecule type" value="Genomic_DNA"/>
</dbReference>
<evidence type="ECO:0000313" key="1">
    <source>
        <dbReference type="EMBL" id="TKR95926.1"/>
    </source>
</evidence>
<dbReference type="Proteomes" id="UP000298663">
    <property type="component" value="Unassembled WGS sequence"/>
</dbReference>
<evidence type="ECO:0000313" key="2">
    <source>
        <dbReference type="Proteomes" id="UP000298663"/>
    </source>
</evidence>
<keyword evidence="2" id="KW-1185">Reference proteome</keyword>
<organism evidence="1 2">
    <name type="scientific">Steinernema carpocapsae</name>
    <name type="common">Entomopathogenic nematode</name>
    <dbReference type="NCBI Taxonomy" id="34508"/>
    <lineage>
        <taxon>Eukaryota</taxon>
        <taxon>Metazoa</taxon>
        <taxon>Ecdysozoa</taxon>
        <taxon>Nematoda</taxon>
        <taxon>Chromadorea</taxon>
        <taxon>Rhabditida</taxon>
        <taxon>Tylenchina</taxon>
        <taxon>Panagrolaimomorpha</taxon>
        <taxon>Strongyloidoidea</taxon>
        <taxon>Steinernematidae</taxon>
        <taxon>Steinernema</taxon>
    </lineage>
</organism>
<reference evidence="1 2" key="2">
    <citation type="journal article" date="2019" name="G3 (Bethesda)">
        <title>Hybrid Assembly of the Genome of the Entomopathogenic Nematode Steinernema carpocapsae Identifies the X-Chromosome.</title>
        <authorList>
            <person name="Serra L."/>
            <person name="Macchietto M."/>
            <person name="Macias-Munoz A."/>
            <person name="McGill C.J."/>
            <person name="Rodriguez I.M."/>
            <person name="Rodriguez B."/>
            <person name="Murad R."/>
            <person name="Mortazavi A."/>
        </authorList>
    </citation>
    <scope>NUCLEOTIDE SEQUENCE [LARGE SCALE GENOMIC DNA]</scope>
    <source>
        <strain evidence="1 2">ALL</strain>
    </source>
</reference>
<gene>
    <name evidence="1" type="ORF">L596_010023</name>
</gene>
<comment type="caution">
    <text evidence="1">The sequence shown here is derived from an EMBL/GenBank/DDBJ whole genome shotgun (WGS) entry which is preliminary data.</text>
</comment>
<proteinExistence type="predicted"/>
<accession>A0A4U5PHL1</accession>
<name>A0A4U5PHL1_STECR</name>
<protein>
    <submittedName>
        <fullName evidence="1">Uncharacterized protein</fullName>
    </submittedName>
</protein>